<dbReference type="EMBL" id="BTGU01000275">
    <property type="protein sequence ID" value="GMN65956.1"/>
    <property type="molecule type" value="Genomic_DNA"/>
</dbReference>
<accession>A0AA88E4T8</accession>
<reference evidence="1" key="1">
    <citation type="submission" date="2023-07" db="EMBL/GenBank/DDBJ databases">
        <title>draft genome sequence of fig (Ficus carica).</title>
        <authorList>
            <person name="Takahashi T."/>
            <person name="Nishimura K."/>
        </authorList>
    </citation>
    <scope>NUCLEOTIDE SEQUENCE</scope>
</reference>
<evidence type="ECO:0000313" key="2">
    <source>
        <dbReference type="Proteomes" id="UP001187192"/>
    </source>
</evidence>
<sequence>MGWFEVHSQGNGVNLPFHRQGRQRRERIREFKAIDKERAENLPDIKRKFKNVQASVNDLIMELQTLNQTIKEGAEMMKIMVNRFNKVKAENDALR</sequence>
<gene>
    <name evidence="1" type="ORF">TIFTF001_035030</name>
</gene>
<name>A0AA88E4T8_FICCA</name>
<dbReference type="Proteomes" id="UP001187192">
    <property type="component" value="Unassembled WGS sequence"/>
</dbReference>
<keyword evidence="2" id="KW-1185">Reference proteome</keyword>
<protein>
    <submittedName>
        <fullName evidence="1">Uncharacterized protein</fullName>
    </submittedName>
</protein>
<proteinExistence type="predicted"/>
<dbReference type="AlphaFoldDB" id="A0AA88E4T8"/>
<comment type="caution">
    <text evidence="1">The sequence shown here is derived from an EMBL/GenBank/DDBJ whole genome shotgun (WGS) entry which is preliminary data.</text>
</comment>
<organism evidence="1 2">
    <name type="scientific">Ficus carica</name>
    <name type="common">Common fig</name>
    <dbReference type="NCBI Taxonomy" id="3494"/>
    <lineage>
        <taxon>Eukaryota</taxon>
        <taxon>Viridiplantae</taxon>
        <taxon>Streptophyta</taxon>
        <taxon>Embryophyta</taxon>
        <taxon>Tracheophyta</taxon>
        <taxon>Spermatophyta</taxon>
        <taxon>Magnoliopsida</taxon>
        <taxon>eudicotyledons</taxon>
        <taxon>Gunneridae</taxon>
        <taxon>Pentapetalae</taxon>
        <taxon>rosids</taxon>
        <taxon>fabids</taxon>
        <taxon>Rosales</taxon>
        <taxon>Moraceae</taxon>
        <taxon>Ficeae</taxon>
        <taxon>Ficus</taxon>
    </lineage>
</organism>
<evidence type="ECO:0000313" key="1">
    <source>
        <dbReference type="EMBL" id="GMN65956.1"/>
    </source>
</evidence>